<comment type="caution">
    <text evidence="1">The sequence shown here is derived from an EMBL/GenBank/DDBJ whole genome shotgun (WGS) entry which is preliminary data.</text>
</comment>
<dbReference type="EMBL" id="LNQE01001810">
    <property type="protein sequence ID" value="KUG05507.1"/>
    <property type="molecule type" value="Genomic_DNA"/>
</dbReference>
<gene>
    <name evidence="1" type="ORF">ASZ90_017064</name>
</gene>
<dbReference type="AlphaFoldDB" id="A0A0W8EAR7"/>
<name>A0A0W8EAR7_9ZZZZ</name>
<sequence>MLCTPVSGMRQESGFDTMSLFQTRKCPHQIIFIALNAN</sequence>
<evidence type="ECO:0000313" key="1">
    <source>
        <dbReference type="EMBL" id="KUG05507.1"/>
    </source>
</evidence>
<organism evidence="1">
    <name type="scientific">hydrocarbon metagenome</name>
    <dbReference type="NCBI Taxonomy" id="938273"/>
    <lineage>
        <taxon>unclassified sequences</taxon>
        <taxon>metagenomes</taxon>
        <taxon>ecological metagenomes</taxon>
    </lineage>
</organism>
<proteinExistence type="predicted"/>
<accession>A0A0W8EAR7</accession>
<protein>
    <submittedName>
        <fullName evidence="1">Uncharacterized protein</fullName>
    </submittedName>
</protein>
<reference evidence="1" key="1">
    <citation type="journal article" date="2015" name="Proc. Natl. Acad. Sci. U.S.A.">
        <title>Networks of energetic and metabolic interactions define dynamics in microbial communities.</title>
        <authorList>
            <person name="Embree M."/>
            <person name="Liu J.K."/>
            <person name="Al-Bassam M.M."/>
            <person name="Zengler K."/>
        </authorList>
    </citation>
    <scope>NUCLEOTIDE SEQUENCE</scope>
</reference>